<feature type="domain" description="TonB-dependent transporter Oar-like beta-barrel" evidence="8">
    <location>
        <begin position="245"/>
        <end position="313"/>
    </location>
</feature>
<dbReference type="Pfam" id="PF25183">
    <property type="entry name" value="OMP_b-brl_4"/>
    <property type="match status" value="2"/>
</dbReference>
<dbReference type="Gene3D" id="2.60.40.1120">
    <property type="entry name" value="Carboxypeptidase-like, regulatory domain"/>
    <property type="match status" value="1"/>
</dbReference>
<dbReference type="RefSeq" id="WP_188933611.1">
    <property type="nucleotide sequence ID" value="NZ_BMIA01000002.1"/>
</dbReference>
<evidence type="ECO:0000256" key="6">
    <source>
        <dbReference type="ARBA" id="ARBA00023237"/>
    </source>
</evidence>
<evidence type="ECO:0000256" key="7">
    <source>
        <dbReference type="SAM" id="SignalP"/>
    </source>
</evidence>
<evidence type="ECO:0000256" key="5">
    <source>
        <dbReference type="ARBA" id="ARBA00023136"/>
    </source>
</evidence>
<feature type="domain" description="TonB-dependent transporter Oar-like beta-barrel" evidence="8">
    <location>
        <begin position="360"/>
        <end position="1058"/>
    </location>
</feature>
<sequence>MNGKSLLFRAVCLTVTALLFSLFGPGAQAQVTSSAITGRVADGKGEVLPGATVVAIHEPSGTKYGSVTNEQGLYTIPAVRVGGPYKVTVSFVGFNEQSQENIFANLGTAANVNFELKDGSTDLAEVIVTGAGSDIFSSDRTGAATTFNKGLITSLPTLGRTLNDITKYNAYSNGRSFGGQDSRYNNFTIDGSVFNNGFGLGNEAQAGGRTGSTAISLDAIEEVQINIAPYDVRQSGFAGAGINAVTRSGTNEFSGSVFHFFKNKSLAGKKIDGSDFKVAEFNEKTTGFRLGGPIIKNKLFFFVNGEFVKRSSPALDFVLNRGQGSGGNISRTTLADMEDLSSFMKDKFKYDVGALDGFNNENTSKKFLARIDYNISDKHKLTLRYSHHDSDSDVLISQSNSSNTAGFGNRTNSLSAISPQNTGYIIQDNTRSFVAELNSNFGGKFANNLIGTFNKQIEDRKYKAPIFPTIEIQKDGSTYTTIGSDPFTPNNRLDYSTFNITDNLTYFAGKHTVTVGASYEHFKSNNLFFPTSNGVWVFKSIQDFKNAANAYLANKDLTTAPDTVVRFNYRYSLLPGGAAPWQVFKTQTISLYAQDEFQATPNFKLTAGLRADYVNMPNTSKQYYNADVAKIDFRDPNGGIYKVNTGNVPKSRVYLSPRVGFNWDVKGDRTTQVRGGTGLFLSRIPYVLISNQLGNNGVNSATISGSNTTAYPFTLDPSRYNPDSTGVLKGYQVNASDENLKLPQIWKSNIGIDQQLGWGVVATVEGIFNKNYNSLRYIDVNLKAPTAQFAGPDTRNRFPASGLSGGAATTARLIEDDVSNVYVLTNTNKGYSYSLTGKLEKPATRGFGGMVGYTYGMAKDIASVSSTVEGNVPGVNGLNYLDLAYSGNDVRHRFVGYVSYRKEYGGKFGGATMITLGGVSSSGTKISYISATDMNGDGQNNDLIFVPNKASDLTFQTLTTTANGKTYTFSPEQQAEAFQKYIDNHPYLSERKGKYAERNGGAYPWLTRFDVTVEQDFYVKVGKKDKKNIIRLRADIFNVGNMINNKWGVANQVTASSNSTQSNPLNFASVNAQGVPTYRMGTQVISNGTSTETVLVRDAFVKSRTINDVWQAQIGIRYIFN</sequence>
<feature type="signal peptide" evidence="7">
    <location>
        <begin position="1"/>
        <end position="29"/>
    </location>
</feature>
<evidence type="ECO:0000256" key="4">
    <source>
        <dbReference type="ARBA" id="ARBA00022692"/>
    </source>
</evidence>
<keyword evidence="10" id="KW-1185">Reference proteome</keyword>
<keyword evidence="3" id="KW-1134">Transmembrane beta strand</keyword>
<dbReference type="InterPro" id="IPR036942">
    <property type="entry name" value="Beta-barrel_TonB_sf"/>
</dbReference>
<comment type="caution">
    <text evidence="9">The sequence shown here is derived from an EMBL/GenBank/DDBJ whole genome shotgun (WGS) entry which is preliminary data.</text>
</comment>
<dbReference type="PANTHER" id="PTHR30069">
    <property type="entry name" value="TONB-DEPENDENT OUTER MEMBRANE RECEPTOR"/>
    <property type="match status" value="1"/>
</dbReference>
<dbReference type="PANTHER" id="PTHR30069:SF46">
    <property type="entry name" value="OAR PROTEIN"/>
    <property type="match status" value="1"/>
</dbReference>
<evidence type="ECO:0000313" key="9">
    <source>
        <dbReference type="EMBL" id="GGH37581.1"/>
    </source>
</evidence>
<dbReference type="InterPro" id="IPR039426">
    <property type="entry name" value="TonB-dep_rcpt-like"/>
</dbReference>
<dbReference type="InterPro" id="IPR008969">
    <property type="entry name" value="CarboxyPept-like_regulatory"/>
</dbReference>
<feature type="chain" id="PRO_5045434782" evidence="7">
    <location>
        <begin position="30"/>
        <end position="1121"/>
    </location>
</feature>
<evidence type="ECO:0000256" key="3">
    <source>
        <dbReference type="ARBA" id="ARBA00022452"/>
    </source>
</evidence>
<dbReference type="Proteomes" id="UP000600214">
    <property type="component" value="Unassembled WGS sequence"/>
</dbReference>
<gene>
    <name evidence="9" type="ORF">GCM10007423_30710</name>
</gene>
<accession>A0ABQ1YSX0</accession>
<protein>
    <submittedName>
        <fullName evidence="9">Cell envelope biogenesis protein OmpA</fullName>
    </submittedName>
</protein>
<comment type="subcellular location">
    <subcellularLocation>
        <location evidence="1">Cell outer membrane</location>
        <topology evidence="1">Multi-pass membrane protein</topology>
    </subcellularLocation>
</comment>
<dbReference type="Gene3D" id="2.40.170.20">
    <property type="entry name" value="TonB-dependent receptor, beta-barrel domain"/>
    <property type="match status" value="1"/>
</dbReference>
<proteinExistence type="predicted"/>
<evidence type="ECO:0000313" key="10">
    <source>
        <dbReference type="Proteomes" id="UP000600214"/>
    </source>
</evidence>
<dbReference type="SUPFAM" id="SSF49464">
    <property type="entry name" value="Carboxypeptidase regulatory domain-like"/>
    <property type="match status" value="1"/>
</dbReference>
<evidence type="ECO:0000259" key="8">
    <source>
        <dbReference type="Pfam" id="PF25183"/>
    </source>
</evidence>
<dbReference type="SUPFAM" id="SSF56935">
    <property type="entry name" value="Porins"/>
    <property type="match status" value="1"/>
</dbReference>
<keyword evidence="7" id="KW-0732">Signal</keyword>
<dbReference type="Pfam" id="PF13620">
    <property type="entry name" value="CarboxypepD_reg"/>
    <property type="match status" value="1"/>
</dbReference>
<evidence type="ECO:0000256" key="2">
    <source>
        <dbReference type="ARBA" id="ARBA00022448"/>
    </source>
</evidence>
<keyword evidence="2" id="KW-0813">Transport</keyword>
<keyword evidence="6" id="KW-0998">Cell outer membrane</keyword>
<evidence type="ECO:0000256" key="1">
    <source>
        <dbReference type="ARBA" id="ARBA00004571"/>
    </source>
</evidence>
<dbReference type="EMBL" id="BMIA01000002">
    <property type="protein sequence ID" value="GGH37581.1"/>
    <property type="molecule type" value="Genomic_DNA"/>
</dbReference>
<organism evidence="9 10">
    <name type="scientific">Dyadobacter endophyticus</name>
    <dbReference type="NCBI Taxonomy" id="1749036"/>
    <lineage>
        <taxon>Bacteria</taxon>
        <taxon>Pseudomonadati</taxon>
        <taxon>Bacteroidota</taxon>
        <taxon>Cytophagia</taxon>
        <taxon>Cytophagales</taxon>
        <taxon>Spirosomataceae</taxon>
        <taxon>Dyadobacter</taxon>
    </lineage>
</organism>
<keyword evidence="4" id="KW-0812">Transmembrane</keyword>
<keyword evidence="5" id="KW-0472">Membrane</keyword>
<reference evidence="10" key="1">
    <citation type="journal article" date="2019" name="Int. J. Syst. Evol. Microbiol.">
        <title>The Global Catalogue of Microorganisms (GCM) 10K type strain sequencing project: providing services to taxonomists for standard genome sequencing and annotation.</title>
        <authorList>
            <consortium name="The Broad Institute Genomics Platform"/>
            <consortium name="The Broad Institute Genome Sequencing Center for Infectious Disease"/>
            <person name="Wu L."/>
            <person name="Ma J."/>
        </authorList>
    </citation>
    <scope>NUCLEOTIDE SEQUENCE [LARGE SCALE GENOMIC DNA]</scope>
    <source>
        <strain evidence="10">CGMCC 1.15288</strain>
    </source>
</reference>
<name>A0ABQ1YSX0_9BACT</name>
<dbReference type="InterPro" id="IPR057601">
    <property type="entry name" value="Oar-like_b-barrel"/>
</dbReference>